<feature type="transmembrane region" description="Helical" evidence="6">
    <location>
        <begin position="183"/>
        <end position="203"/>
    </location>
</feature>
<feature type="transmembrane region" description="Helical" evidence="6">
    <location>
        <begin position="122"/>
        <end position="140"/>
    </location>
</feature>
<dbReference type="OrthoDB" id="178667at2"/>
<evidence type="ECO:0000256" key="2">
    <source>
        <dbReference type="ARBA" id="ARBA00022475"/>
    </source>
</evidence>
<dbReference type="EMBL" id="LTAY01000023">
    <property type="protein sequence ID" value="OPX49531.1"/>
    <property type="molecule type" value="Genomic_DNA"/>
</dbReference>
<comment type="similarity">
    <text evidence="6">Belongs to the amino acid-polyamine-organocation (APC) superfamily. Basic amino acid/polyamine antiporter (APA) (TC 2.A.3.2) family.</text>
</comment>
<feature type="transmembrane region" description="Helical" evidence="6">
    <location>
        <begin position="147"/>
        <end position="171"/>
    </location>
</feature>
<dbReference type="PIRSF" id="PIRSF006060">
    <property type="entry name" value="AA_transporter"/>
    <property type="match status" value="1"/>
</dbReference>
<evidence type="ECO:0000256" key="1">
    <source>
        <dbReference type="ARBA" id="ARBA00004651"/>
    </source>
</evidence>
<dbReference type="PANTHER" id="PTHR42770">
    <property type="entry name" value="AMINO ACID TRANSPORTER-RELATED"/>
    <property type="match status" value="1"/>
</dbReference>
<dbReference type="Proteomes" id="UP000191448">
    <property type="component" value="Unassembled WGS sequence"/>
</dbReference>
<dbReference type="NCBIfam" id="TIGR04299">
    <property type="entry name" value="antiport_PotE"/>
    <property type="match status" value="1"/>
</dbReference>
<protein>
    <recommendedName>
        <fullName evidence="6">Putrescine transporter</fullName>
    </recommendedName>
</protein>
<dbReference type="InterPro" id="IPR002293">
    <property type="entry name" value="AA/rel_permease1"/>
</dbReference>
<feature type="transmembrane region" description="Helical" evidence="6">
    <location>
        <begin position="41"/>
        <end position="59"/>
    </location>
</feature>
<dbReference type="InterPro" id="IPR050367">
    <property type="entry name" value="APC_superfamily"/>
</dbReference>
<dbReference type="PANTHER" id="PTHR42770:SF6">
    <property type="entry name" value="PUTRESCINE TRANSPORTER POTE"/>
    <property type="match status" value="1"/>
</dbReference>
<proteinExistence type="inferred from homology"/>
<dbReference type="NCBIfam" id="NF007938">
    <property type="entry name" value="PRK10655.1"/>
    <property type="match status" value="1"/>
</dbReference>
<comment type="subcellular location">
    <subcellularLocation>
        <location evidence="1 6">Cell membrane</location>
        <topology evidence="1 6">Multi-pass membrane protein</topology>
    </subcellularLocation>
</comment>
<feature type="transmembrane region" description="Helical" evidence="6">
    <location>
        <begin position="12"/>
        <end position="29"/>
    </location>
</feature>
<feature type="transmembrane region" description="Helical" evidence="6">
    <location>
        <begin position="89"/>
        <end position="116"/>
    </location>
</feature>
<feature type="transmembrane region" description="Helical" evidence="6">
    <location>
        <begin position="260"/>
        <end position="291"/>
    </location>
</feature>
<accession>A0A1V4SZP1</accession>
<keyword evidence="6" id="KW-0813">Transport</keyword>
<dbReference type="GO" id="GO:0015496">
    <property type="term" value="F:putrescine:ornithine antiporter activity"/>
    <property type="evidence" value="ECO:0007669"/>
    <property type="project" value="InterPro"/>
</dbReference>
<evidence type="ECO:0000256" key="4">
    <source>
        <dbReference type="ARBA" id="ARBA00022989"/>
    </source>
</evidence>
<keyword evidence="4 6" id="KW-1133">Transmembrane helix</keyword>
<feature type="transmembrane region" description="Helical" evidence="6">
    <location>
        <begin position="352"/>
        <end position="373"/>
    </location>
</feature>
<feature type="transmembrane region" description="Helical" evidence="6">
    <location>
        <begin position="224"/>
        <end position="248"/>
    </location>
</feature>
<dbReference type="HAMAP" id="MF_02073">
    <property type="entry name" value="Putrescine_transp"/>
    <property type="match status" value="1"/>
</dbReference>
<dbReference type="Gene3D" id="1.20.1740.10">
    <property type="entry name" value="Amino acid/polyamine transporter I"/>
    <property type="match status" value="1"/>
</dbReference>
<organism evidence="7 8">
    <name type="scientific">Clostridium thermobutyricum DSM 4928</name>
    <dbReference type="NCBI Taxonomy" id="1121339"/>
    <lineage>
        <taxon>Bacteria</taxon>
        <taxon>Bacillati</taxon>
        <taxon>Bacillota</taxon>
        <taxon>Clostridia</taxon>
        <taxon>Eubacteriales</taxon>
        <taxon>Clostridiaceae</taxon>
        <taxon>Clostridium</taxon>
    </lineage>
</organism>
<dbReference type="Pfam" id="PF13520">
    <property type="entry name" value="AA_permease_2"/>
    <property type="match status" value="1"/>
</dbReference>
<feature type="transmembrane region" description="Helical" evidence="6">
    <location>
        <begin position="385"/>
        <end position="403"/>
    </location>
</feature>
<keyword evidence="3 6" id="KW-0812">Transmembrane</keyword>
<feature type="transmembrane region" description="Helical" evidence="6">
    <location>
        <begin position="409"/>
        <end position="427"/>
    </location>
</feature>
<comment type="caution">
    <text evidence="7">The sequence shown here is derived from an EMBL/GenBank/DDBJ whole genome shotgun (WGS) entry which is preliminary data.</text>
</comment>
<evidence type="ECO:0000256" key="5">
    <source>
        <dbReference type="ARBA" id="ARBA00023136"/>
    </source>
</evidence>
<keyword evidence="2 6" id="KW-1003">Cell membrane</keyword>
<evidence type="ECO:0000256" key="3">
    <source>
        <dbReference type="ARBA" id="ARBA00022692"/>
    </source>
</evidence>
<sequence length="443" mass="47426">MGSTKTKMNVWQLTMITAINMIGSGLIMLPADLAQVGTMSILSWIITTIGATALAYGFARCGMFSKRDGGMGGYSEYTFGKSGNFMANYGYAIACTIANVAIAVTIVGYALTFLGIKLSPAMNTACVILVVWLTTIPNFFSAKITGIIGSFTIWGIIGPVIIFCIIGWFWFSPSLFAASWNPHHLGLFHGISQSISITLWAFLGLESASANMEAVENPQRDVPIACLGGTIGAGIIYIVSTSIIQGIVPGHLLANSNAPFGLVFATMFTPLIGKIVTGIMVLACFGSLLAWQFTLGQVFKSSAGQNYFPKIFKKVSKKDVPVVGLVILCILQSLFALLTISPTLNKEFETIVNLSIVTNMIPYVLSMAAVPVIQKCAGIKGKKALIPSIITFLAGVYSLYAMYTSGAQAMLYGGVVALFGWTLYGALANRFEKENDLLNKDFK</sequence>
<evidence type="ECO:0000256" key="6">
    <source>
        <dbReference type="HAMAP-Rule" id="MF_02073"/>
    </source>
</evidence>
<name>A0A1V4SZP1_9CLOT</name>
<gene>
    <name evidence="7" type="primary">potE_1</name>
    <name evidence="7" type="ORF">CLTHE_06280</name>
</gene>
<dbReference type="GO" id="GO:0005886">
    <property type="term" value="C:plasma membrane"/>
    <property type="evidence" value="ECO:0007669"/>
    <property type="project" value="UniProtKB-SubCell"/>
</dbReference>
<dbReference type="RefSeq" id="WP_080021967.1">
    <property type="nucleotide sequence ID" value="NZ_LTAY01000023.1"/>
</dbReference>
<reference evidence="7 8" key="1">
    <citation type="submission" date="2016-02" db="EMBL/GenBank/DDBJ databases">
        <title>Genome sequence of Clostridium thermobutyricum DSM 4928.</title>
        <authorList>
            <person name="Poehlein A."/>
            <person name="Daniel R."/>
        </authorList>
    </citation>
    <scope>NUCLEOTIDE SEQUENCE [LARGE SCALE GENOMIC DNA]</scope>
    <source>
        <strain evidence="7 8">DSM 4928</strain>
    </source>
</reference>
<dbReference type="InterPro" id="IPR027566">
    <property type="entry name" value="Symport/antiport_PotE"/>
</dbReference>
<evidence type="ECO:0000313" key="8">
    <source>
        <dbReference type="Proteomes" id="UP000191448"/>
    </source>
</evidence>
<dbReference type="AlphaFoldDB" id="A0A1V4SZP1"/>
<feature type="transmembrane region" description="Helical" evidence="6">
    <location>
        <begin position="320"/>
        <end position="340"/>
    </location>
</feature>
<evidence type="ECO:0000313" key="7">
    <source>
        <dbReference type="EMBL" id="OPX49531.1"/>
    </source>
</evidence>
<keyword evidence="5 6" id="KW-0472">Membrane</keyword>